<feature type="transmembrane region" description="Helical" evidence="1">
    <location>
        <begin position="168"/>
        <end position="193"/>
    </location>
</feature>
<evidence type="ECO:0000313" key="2">
    <source>
        <dbReference type="EMBL" id="CDX62576.1"/>
    </source>
</evidence>
<dbReference type="AlphaFoldDB" id="A0A090GHI9"/>
<keyword evidence="1" id="KW-0472">Membrane</keyword>
<keyword evidence="1" id="KW-1133">Transmembrane helix</keyword>
<keyword evidence="1" id="KW-0812">Transmembrane</keyword>
<evidence type="ECO:0000256" key="1">
    <source>
        <dbReference type="SAM" id="Phobius"/>
    </source>
</evidence>
<feature type="transmembrane region" description="Helical" evidence="1">
    <location>
        <begin position="45"/>
        <end position="65"/>
    </location>
</feature>
<proteinExistence type="predicted"/>
<gene>
    <name evidence="2" type="ORF">MPL3365_70542</name>
</gene>
<reference evidence="2 3" key="1">
    <citation type="submission" date="2014-08" db="EMBL/GenBank/DDBJ databases">
        <authorList>
            <person name="Moulin Lionel"/>
        </authorList>
    </citation>
    <scope>NUCLEOTIDE SEQUENCE [LARGE SCALE GENOMIC DNA]</scope>
</reference>
<dbReference type="InterPro" id="IPR018692">
    <property type="entry name" value="DUF2189"/>
</dbReference>
<evidence type="ECO:0000313" key="3">
    <source>
        <dbReference type="Proteomes" id="UP000046122"/>
    </source>
</evidence>
<dbReference type="Proteomes" id="UP000046122">
    <property type="component" value="Unassembled WGS sequence"/>
</dbReference>
<dbReference type="EMBL" id="CCNE01000065">
    <property type="protein sequence ID" value="CDX62576.1"/>
    <property type="molecule type" value="Genomic_DNA"/>
</dbReference>
<name>A0A090GHI9_MESPL</name>
<accession>A0A090GHI9</accession>
<protein>
    <recommendedName>
        <fullName evidence="4">DUF2189 domain-containing protein</fullName>
    </recommendedName>
</protein>
<evidence type="ECO:0008006" key="4">
    <source>
        <dbReference type="Google" id="ProtNLM"/>
    </source>
</evidence>
<feature type="transmembrane region" description="Helical" evidence="1">
    <location>
        <begin position="214"/>
        <end position="233"/>
    </location>
</feature>
<feature type="transmembrane region" description="Helical" evidence="1">
    <location>
        <begin position="71"/>
        <end position="94"/>
    </location>
</feature>
<organism evidence="2 3">
    <name type="scientific">Mesorhizobium plurifarium</name>
    <dbReference type="NCBI Taxonomy" id="69974"/>
    <lineage>
        <taxon>Bacteria</taxon>
        <taxon>Pseudomonadati</taxon>
        <taxon>Pseudomonadota</taxon>
        <taxon>Alphaproteobacteria</taxon>
        <taxon>Hyphomicrobiales</taxon>
        <taxon>Phyllobacteriaceae</taxon>
        <taxon>Mesorhizobium</taxon>
    </lineage>
</organism>
<dbReference type="Pfam" id="PF09955">
    <property type="entry name" value="DUF2189"/>
    <property type="match status" value="1"/>
</dbReference>
<feature type="transmembrane region" description="Helical" evidence="1">
    <location>
        <begin position="115"/>
        <end position="136"/>
    </location>
</feature>
<sequence>MAGFHVMADAYGMHVQPTVRRISTSDLWDALKLGAEDFWAKPSHYVFLCLVYPIVGLILTQWSSGSNAIQLVYPLMSGFALIGPFAAIGLYEISRRRELGMNSHWRHALDVRHSPALPSIAVIGILLFALFLLWLFTAQSLYTSLFGAEPPTSVGAFVRDVLTTGKGWTLILVGNAVGFVFAVVVLATTVVAFPLLLDRDVGAVSAIETSARAVMANPLTMALWGLAVAVLLVVGSIPLFAGLAVVMPILGHATWHLYRKVVEPEQIRPVRRPM</sequence>